<dbReference type="EMBL" id="NBIV01000622">
    <property type="protein sequence ID" value="PXF39610.1"/>
    <property type="molecule type" value="Genomic_DNA"/>
</dbReference>
<sequence>MTSVATQLRIHTVIRKPTDCTELRSKTLVALHAIERHLSPAATPAAASTVTTVCSAYFSLAAMSAHQPCSEHESPALSSTEGSSLHSARSSDNAKHTLGRRHGMFCSFHNYCEHLFEEDGGYDLVDGVLVSLKMADPTHNDIVSSLASIISDQYADRKHSYWPFYESRIHIPPRGLFAWIRRITGNETVRRADLVIADVSFSSARRSRSNRAGSDTLRFPLNKSEVQRPQGGILGT</sequence>
<feature type="region of interest" description="Disordered" evidence="1">
    <location>
        <begin position="70"/>
        <end position="93"/>
    </location>
</feature>
<accession>A0A2V3IEI8</accession>
<comment type="caution">
    <text evidence="2">The sequence shown here is derived from an EMBL/GenBank/DDBJ whole genome shotgun (WGS) entry which is preliminary data.</text>
</comment>
<reference evidence="2 3" key="1">
    <citation type="journal article" date="2018" name="Mol. Biol. Evol.">
        <title>Analysis of the draft genome of the red seaweed Gracilariopsis chorda provides insights into genome size evolution in Rhodophyta.</title>
        <authorList>
            <person name="Lee J."/>
            <person name="Yang E.C."/>
            <person name="Graf L."/>
            <person name="Yang J.H."/>
            <person name="Qiu H."/>
            <person name="Zel Zion U."/>
            <person name="Chan C.X."/>
            <person name="Stephens T.G."/>
            <person name="Weber A.P.M."/>
            <person name="Boo G.H."/>
            <person name="Boo S.M."/>
            <person name="Kim K.M."/>
            <person name="Shin Y."/>
            <person name="Jung M."/>
            <person name="Lee S.J."/>
            <person name="Yim H.S."/>
            <person name="Lee J.H."/>
            <person name="Bhattacharya D."/>
            <person name="Yoon H.S."/>
        </authorList>
    </citation>
    <scope>NUCLEOTIDE SEQUENCE [LARGE SCALE GENOMIC DNA]</scope>
    <source>
        <strain evidence="2 3">SKKU-2015</strain>
        <tissue evidence="2">Whole body</tissue>
    </source>
</reference>
<evidence type="ECO:0000313" key="3">
    <source>
        <dbReference type="Proteomes" id="UP000247409"/>
    </source>
</evidence>
<dbReference type="AlphaFoldDB" id="A0A2V3IEI8"/>
<proteinExistence type="predicted"/>
<evidence type="ECO:0000256" key="1">
    <source>
        <dbReference type="SAM" id="MobiDB-lite"/>
    </source>
</evidence>
<name>A0A2V3IEI8_9FLOR</name>
<protein>
    <submittedName>
        <fullName evidence="2">Uncharacterized protein</fullName>
    </submittedName>
</protein>
<dbReference type="InterPro" id="IPR012296">
    <property type="entry name" value="Nuclease_put_TT1808"/>
</dbReference>
<organism evidence="2 3">
    <name type="scientific">Gracilariopsis chorda</name>
    <dbReference type="NCBI Taxonomy" id="448386"/>
    <lineage>
        <taxon>Eukaryota</taxon>
        <taxon>Rhodophyta</taxon>
        <taxon>Florideophyceae</taxon>
        <taxon>Rhodymeniophycidae</taxon>
        <taxon>Gracilariales</taxon>
        <taxon>Gracilariaceae</taxon>
        <taxon>Gracilariopsis</taxon>
    </lineage>
</organism>
<feature type="compositionally biased region" description="Polar residues" evidence="1">
    <location>
        <begin position="76"/>
        <end position="91"/>
    </location>
</feature>
<gene>
    <name evidence="2" type="ORF">BWQ96_10698</name>
</gene>
<dbReference type="Gene3D" id="3.90.1570.10">
    <property type="entry name" value="tt1808, chain A"/>
    <property type="match status" value="1"/>
</dbReference>
<evidence type="ECO:0000313" key="2">
    <source>
        <dbReference type="EMBL" id="PXF39610.1"/>
    </source>
</evidence>
<keyword evidence="3" id="KW-1185">Reference proteome</keyword>
<dbReference type="Proteomes" id="UP000247409">
    <property type="component" value="Unassembled WGS sequence"/>
</dbReference>